<comment type="caution">
    <text evidence="1">The sequence shown here is derived from an EMBL/GenBank/DDBJ whole genome shotgun (WGS) entry which is preliminary data.</text>
</comment>
<gene>
    <name evidence="1" type="ORF">LTS18_001407</name>
</gene>
<name>A0ACC3DF91_9PEZI</name>
<reference evidence="1" key="1">
    <citation type="submission" date="2024-09" db="EMBL/GenBank/DDBJ databases">
        <title>Black Yeasts Isolated from many extreme environments.</title>
        <authorList>
            <person name="Coleine C."/>
            <person name="Stajich J.E."/>
            <person name="Selbmann L."/>
        </authorList>
    </citation>
    <scope>NUCLEOTIDE SEQUENCE</scope>
    <source>
        <strain evidence="1">CCFEE 5737</strain>
    </source>
</reference>
<protein>
    <submittedName>
        <fullName evidence="1">Uncharacterized protein</fullName>
    </submittedName>
</protein>
<evidence type="ECO:0000313" key="2">
    <source>
        <dbReference type="Proteomes" id="UP001186974"/>
    </source>
</evidence>
<accession>A0ACC3DF91</accession>
<organism evidence="1 2">
    <name type="scientific">Coniosporium uncinatum</name>
    <dbReference type="NCBI Taxonomy" id="93489"/>
    <lineage>
        <taxon>Eukaryota</taxon>
        <taxon>Fungi</taxon>
        <taxon>Dikarya</taxon>
        <taxon>Ascomycota</taxon>
        <taxon>Pezizomycotina</taxon>
        <taxon>Dothideomycetes</taxon>
        <taxon>Dothideomycetes incertae sedis</taxon>
        <taxon>Coniosporium</taxon>
    </lineage>
</organism>
<keyword evidence="2" id="KW-1185">Reference proteome</keyword>
<sequence length="71" mass="7870">MSTSSPFALPTTLPPDTTLGPRLLTITTLFFALALLVFALRIYTRTRPFLKLGWDDYMACLAMACGIVIYP</sequence>
<feature type="non-terminal residue" evidence="1">
    <location>
        <position position="71"/>
    </location>
</feature>
<proteinExistence type="predicted"/>
<dbReference type="Proteomes" id="UP001186974">
    <property type="component" value="Unassembled WGS sequence"/>
</dbReference>
<dbReference type="EMBL" id="JAWDJW010005674">
    <property type="protein sequence ID" value="KAK3066923.1"/>
    <property type="molecule type" value="Genomic_DNA"/>
</dbReference>
<evidence type="ECO:0000313" key="1">
    <source>
        <dbReference type="EMBL" id="KAK3066923.1"/>
    </source>
</evidence>